<gene>
    <name evidence="2" type="ORF">J2Z49_002132</name>
</gene>
<keyword evidence="3" id="KW-1185">Reference proteome</keyword>
<proteinExistence type="predicted"/>
<keyword evidence="1" id="KW-0732">Signal</keyword>
<dbReference type="Pfam" id="PF16868">
    <property type="entry name" value="NMT1_3"/>
    <property type="match status" value="1"/>
</dbReference>
<dbReference type="SUPFAM" id="SSF53850">
    <property type="entry name" value="Periplasmic binding protein-like II"/>
    <property type="match status" value="1"/>
</dbReference>
<feature type="signal peptide" evidence="1">
    <location>
        <begin position="1"/>
        <end position="27"/>
    </location>
</feature>
<name>A0ABU0B2R3_9FIRM</name>
<dbReference type="Gene3D" id="3.40.190.10">
    <property type="entry name" value="Periplasmic binding protein-like II"/>
    <property type="match status" value="2"/>
</dbReference>
<reference evidence="2 3" key="1">
    <citation type="submission" date="2023-07" db="EMBL/GenBank/DDBJ databases">
        <title>Genomic Encyclopedia of Type Strains, Phase IV (KMG-IV): sequencing the most valuable type-strain genomes for metagenomic binning, comparative biology and taxonomic classification.</title>
        <authorList>
            <person name="Goeker M."/>
        </authorList>
    </citation>
    <scope>NUCLEOTIDE SEQUENCE [LARGE SCALE GENOMIC DNA]</scope>
    <source>
        <strain evidence="2 3">DSM 12396</strain>
    </source>
</reference>
<sequence length="347" mass="37916">MGQNDARARIRWLAVGILCLLLLLASAAGCARSSQDDKTVQKSARRDISVGTGGTGGVYQVVGTAIANLINEKLSYVRATPEPAPVLTQTARFLNSGEFTIGLVSSDVMAFARQGTYTFAGEKLPNLRTLLAGHEVGMAYVVLEDSPIKSLADLRGRKVGCTSPGISLPLQELLKLYGIKPEEVTITYITFAQQVEALKNRTIDMAVLSAYPRASALMDLTESTRVRFISADEDKMEKFVKKHPYWKPREIPANTYKGQTRPYAGAPGQYLLVGVNASADPQLVYDITRVIVENNDYLAKAHPAGKEYTLEQVKKYLEMGQITAPFHPGAAKLLREKGVQIPENLVE</sequence>
<keyword evidence="2" id="KW-0675">Receptor</keyword>
<evidence type="ECO:0000313" key="3">
    <source>
        <dbReference type="Proteomes" id="UP001225644"/>
    </source>
</evidence>
<dbReference type="NCBIfam" id="TIGR02122">
    <property type="entry name" value="TRAP_TAXI"/>
    <property type="match status" value="1"/>
</dbReference>
<evidence type="ECO:0000313" key="2">
    <source>
        <dbReference type="EMBL" id="MDQ0287015.1"/>
    </source>
</evidence>
<protein>
    <submittedName>
        <fullName evidence="2">TRAP transporter TAXI family solute receptor</fullName>
    </submittedName>
</protein>
<dbReference type="Proteomes" id="UP001225644">
    <property type="component" value="Unassembled WGS sequence"/>
</dbReference>
<dbReference type="PANTHER" id="PTHR42941">
    <property type="entry name" value="SLL1037 PROTEIN"/>
    <property type="match status" value="1"/>
</dbReference>
<accession>A0ABU0B2R3</accession>
<comment type="caution">
    <text evidence="2">The sequence shown here is derived from an EMBL/GenBank/DDBJ whole genome shotgun (WGS) entry which is preliminary data.</text>
</comment>
<dbReference type="PROSITE" id="PS51257">
    <property type="entry name" value="PROKAR_LIPOPROTEIN"/>
    <property type="match status" value="1"/>
</dbReference>
<evidence type="ECO:0000256" key="1">
    <source>
        <dbReference type="SAM" id="SignalP"/>
    </source>
</evidence>
<dbReference type="InterPro" id="IPR011852">
    <property type="entry name" value="TRAP_TAXI"/>
</dbReference>
<feature type="chain" id="PRO_5045842254" evidence="1">
    <location>
        <begin position="28"/>
        <end position="347"/>
    </location>
</feature>
<organism evidence="2 3">
    <name type="scientific">Desulfofundulus luciae</name>
    <dbReference type="NCBI Taxonomy" id="74702"/>
    <lineage>
        <taxon>Bacteria</taxon>
        <taxon>Bacillati</taxon>
        <taxon>Bacillota</taxon>
        <taxon>Clostridia</taxon>
        <taxon>Eubacteriales</taxon>
        <taxon>Peptococcaceae</taxon>
        <taxon>Desulfofundulus</taxon>
    </lineage>
</organism>
<dbReference type="RefSeq" id="WP_307402846.1">
    <property type="nucleotide sequence ID" value="NZ_JAUSUX010000017.1"/>
</dbReference>
<dbReference type="PANTHER" id="PTHR42941:SF1">
    <property type="entry name" value="SLL1037 PROTEIN"/>
    <property type="match status" value="1"/>
</dbReference>
<dbReference type="EMBL" id="JAUSUX010000017">
    <property type="protein sequence ID" value="MDQ0287015.1"/>
    <property type="molecule type" value="Genomic_DNA"/>
</dbReference>